<evidence type="ECO:0000256" key="1">
    <source>
        <dbReference type="SAM" id="MobiDB-lite"/>
    </source>
</evidence>
<reference evidence="2 3" key="1">
    <citation type="journal article" date="2024" name="BMC Genomics">
        <title>De novo assembly and annotation of Popillia japonica's genome with initial clues to its potential as an invasive pest.</title>
        <authorList>
            <person name="Cucini C."/>
            <person name="Boschi S."/>
            <person name="Funari R."/>
            <person name="Cardaioli E."/>
            <person name="Iannotti N."/>
            <person name="Marturano G."/>
            <person name="Paoli F."/>
            <person name="Bruttini M."/>
            <person name="Carapelli A."/>
            <person name="Frati F."/>
            <person name="Nardi F."/>
        </authorList>
    </citation>
    <scope>NUCLEOTIDE SEQUENCE [LARGE SCALE GENOMIC DNA]</scope>
    <source>
        <strain evidence="2">DMR45628</strain>
    </source>
</reference>
<accession>A0AAW1LW45</accession>
<feature type="compositionally biased region" description="Low complexity" evidence="1">
    <location>
        <begin position="283"/>
        <end position="293"/>
    </location>
</feature>
<dbReference type="Proteomes" id="UP001458880">
    <property type="component" value="Unassembled WGS sequence"/>
</dbReference>
<evidence type="ECO:0000313" key="3">
    <source>
        <dbReference type="Proteomes" id="UP001458880"/>
    </source>
</evidence>
<feature type="region of interest" description="Disordered" evidence="1">
    <location>
        <begin position="74"/>
        <end position="103"/>
    </location>
</feature>
<evidence type="ECO:0000313" key="2">
    <source>
        <dbReference type="EMBL" id="KAK9738107.1"/>
    </source>
</evidence>
<proteinExistence type="predicted"/>
<feature type="compositionally biased region" description="Low complexity" evidence="1">
    <location>
        <begin position="74"/>
        <end position="89"/>
    </location>
</feature>
<organism evidence="2 3">
    <name type="scientific">Popillia japonica</name>
    <name type="common">Japanese beetle</name>
    <dbReference type="NCBI Taxonomy" id="7064"/>
    <lineage>
        <taxon>Eukaryota</taxon>
        <taxon>Metazoa</taxon>
        <taxon>Ecdysozoa</taxon>
        <taxon>Arthropoda</taxon>
        <taxon>Hexapoda</taxon>
        <taxon>Insecta</taxon>
        <taxon>Pterygota</taxon>
        <taxon>Neoptera</taxon>
        <taxon>Endopterygota</taxon>
        <taxon>Coleoptera</taxon>
        <taxon>Polyphaga</taxon>
        <taxon>Scarabaeiformia</taxon>
        <taxon>Scarabaeidae</taxon>
        <taxon>Rutelinae</taxon>
        <taxon>Popillia</taxon>
    </lineage>
</organism>
<keyword evidence="3" id="KW-1185">Reference proteome</keyword>
<name>A0AAW1LW45_POPJA</name>
<feature type="region of interest" description="Disordered" evidence="1">
    <location>
        <begin position="283"/>
        <end position="302"/>
    </location>
</feature>
<dbReference type="AlphaFoldDB" id="A0AAW1LW45"/>
<sequence length="441" mass="49107">MLKWISPLKVKDSLENQNDSHGVTEDPLATISFHKQQNIYAVSRINPLYLEENKYWSHHNISHLHSKCIKQRSPSSSNVVSSLKKSVSSGYGGSQEDSSNCPNDVKLQEDAVAILEQNGNYVRSIKIATQERNRRRVNRFSSSYMSGSSVAGTLTTIPEGKVDSIIPKPIWPKMDLHSDICDSLLDETMLLYTSSNLVQHRGLHSAAGEQSVKDILIDLLTGIDATIQGKGSTAEEMLKRVNEKILLSIEVLRNCTEEEMRKLCVSLSNSKNVLSVIRAFGNSSSNSTSGNSTQSCPEWSSSREQPVCSEADDIYQIPSASSSSGFSDSFKQLDVSQLPVFVHEDISNVPNGLRNAMIYGTLYRGNYKPTPEKWAEKDKWAIKQKKGLLQACNDNKPSVWEQYYGVNILPDGTKMAYSSNPTDIPLYVSILFSSLHLRQYV</sequence>
<gene>
    <name evidence="2" type="ORF">QE152_g10130</name>
</gene>
<protein>
    <submittedName>
        <fullName evidence="2">Uncharacterized protein</fullName>
    </submittedName>
</protein>
<dbReference type="EMBL" id="JASPKY010000090">
    <property type="protein sequence ID" value="KAK9738107.1"/>
    <property type="molecule type" value="Genomic_DNA"/>
</dbReference>
<comment type="caution">
    <text evidence="2">The sequence shown here is derived from an EMBL/GenBank/DDBJ whole genome shotgun (WGS) entry which is preliminary data.</text>
</comment>